<feature type="compositionally biased region" description="Basic residues" evidence="1">
    <location>
        <begin position="13"/>
        <end position="24"/>
    </location>
</feature>
<evidence type="ECO:0000256" key="1">
    <source>
        <dbReference type="SAM" id="MobiDB-lite"/>
    </source>
</evidence>
<dbReference type="AlphaFoldDB" id="A0A0A9FHV6"/>
<reference evidence="2" key="2">
    <citation type="journal article" date="2015" name="Data Brief">
        <title>Shoot transcriptome of the giant reed, Arundo donax.</title>
        <authorList>
            <person name="Barrero R.A."/>
            <person name="Guerrero F.D."/>
            <person name="Moolhuijzen P."/>
            <person name="Goolsby J.A."/>
            <person name="Tidwell J."/>
            <person name="Bellgard S.E."/>
            <person name="Bellgard M.I."/>
        </authorList>
    </citation>
    <scope>NUCLEOTIDE SEQUENCE</scope>
    <source>
        <tissue evidence="2">Shoot tissue taken approximately 20 cm above the soil surface</tissue>
    </source>
</reference>
<reference evidence="2" key="1">
    <citation type="submission" date="2014-09" db="EMBL/GenBank/DDBJ databases">
        <authorList>
            <person name="Magalhaes I.L.F."/>
            <person name="Oliveira U."/>
            <person name="Santos F.R."/>
            <person name="Vidigal T.H.D.A."/>
            <person name="Brescovit A.D."/>
            <person name="Santos A.J."/>
        </authorList>
    </citation>
    <scope>NUCLEOTIDE SEQUENCE</scope>
    <source>
        <tissue evidence="2">Shoot tissue taken approximately 20 cm above the soil surface</tissue>
    </source>
</reference>
<protein>
    <submittedName>
        <fullName evidence="2">Uncharacterized protein</fullName>
    </submittedName>
</protein>
<sequence length="98" mass="10880">MARTPLTRPSAPHIHKQKAKRAKHNNAIPHADRSQSSIDLKTHPTTPHRHSHLSPNSVHQPKEERKNELASQVYTGQDEEDAAEAEAACLDINVSIAQ</sequence>
<proteinExistence type="predicted"/>
<name>A0A0A9FHV6_ARUDO</name>
<evidence type="ECO:0000313" key="2">
    <source>
        <dbReference type="EMBL" id="JAE07863.1"/>
    </source>
</evidence>
<accession>A0A0A9FHV6</accession>
<organism evidence="2">
    <name type="scientific">Arundo donax</name>
    <name type="common">Giant reed</name>
    <name type="synonym">Donax arundinaceus</name>
    <dbReference type="NCBI Taxonomy" id="35708"/>
    <lineage>
        <taxon>Eukaryota</taxon>
        <taxon>Viridiplantae</taxon>
        <taxon>Streptophyta</taxon>
        <taxon>Embryophyta</taxon>
        <taxon>Tracheophyta</taxon>
        <taxon>Spermatophyta</taxon>
        <taxon>Magnoliopsida</taxon>
        <taxon>Liliopsida</taxon>
        <taxon>Poales</taxon>
        <taxon>Poaceae</taxon>
        <taxon>PACMAD clade</taxon>
        <taxon>Arundinoideae</taxon>
        <taxon>Arundineae</taxon>
        <taxon>Arundo</taxon>
    </lineage>
</organism>
<dbReference type="EMBL" id="GBRH01190033">
    <property type="protein sequence ID" value="JAE07863.1"/>
    <property type="molecule type" value="Transcribed_RNA"/>
</dbReference>
<feature type="compositionally biased region" description="Polar residues" evidence="1">
    <location>
        <begin position="34"/>
        <end position="45"/>
    </location>
</feature>
<feature type="region of interest" description="Disordered" evidence="1">
    <location>
        <begin position="1"/>
        <end position="82"/>
    </location>
</feature>